<dbReference type="HOGENOM" id="CLU_970027_0_0_1"/>
<feature type="region of interest" description="Disordered" evidence="1">
    <location>
        <begin position="28"/>
        <end position="235"/>
    </location>
</feature>
<feature type="compositionally biased region" description="Low complexity" evidence="1">
    <location>
        <begin position="132"/>
        <end position="145"/>
    </location>
</feature>
<evidence type="ECO:0000313" key="2">
    <source>
        <dbReference type="EMBL" id="EGG07983.1"/>
    </source>
</evidence>
<name>F4RIC4_MELLP</name>
<dbReference type="EMBL" id="GL883102">
    <property type="protein sequence ID" value="EGG07983.1"/>
    <property type="molecule type" value="Genomic_DNA"/>
</dbReference>
<protein>
    <submittedName>
        <fullName evidence="2">Uncharacterized protein</fullName>
    </submittedName>
</protein>
<dbReference type="RefSeq" id="XP_007408748.1">
    <property type="nucleotide sequence ID" value="XM_007408686.1"/>
</dbReference>
<feature type="compositionally biased region" description="Basic residues" evidence="1">
    <location>
        <begin position="114"/>
        <end position="128"/>
    </location>
</feature>
<feature type="compositionally biased region" description="Polar residues" evidence="1">
    <location>
        <begin position="43"/>
        <end position="68"/>
    </location>
</feature>
<gene>
    <name evidence="2" type="ORF">MELLADRAFT_71604</name>
</gene>
<dbReference type="KEGG" id="mlr:MELLADRAFT_71604"/>
<proteinExistence type="predicted"/>
<sequence length="287" mass="31376">MSNDKGSLRMIPRSDSFLIESSRSSSPHHFLFQSPHHHLIRKPSSNSLPSSPTKPVSFPSTKPNSSFIQLDLIKRPSSSRSFKRAFNSSPTAIPSLSSLSRPRLPSSSRSSALARKRLTPNSNHRHRPTLPPRLSTSSTTTSPLTVPCGIIAKGKMTLESDRDGSPSEALSRALRAVSRNRSSSLDRSWSRSQTDQSSSPSKEILASTYPSPSSVTEDSEDQDSEGGFPFNHCTPNDLNHNHSSSYITFASLNVHAPPSPPQSANGDDLSFDSISNLESLPKNWWTK</sequence>
<dbReference type="VEuPathDB" id="FungiDB:MELLADRAFT_71604"/>
<organism evidence="3">
    <name type="scientific">Melampsora larici-populina (strain 98AG31 / pathotype 3-4-7)</name>
    <name type="common">Poplar leaf rust fungus</name>
    <dbReference type="NCBI Taxonomy" id="747676"/>
    <lineage>
        <taxon>Eukaryota</taxon>
        <taxon>Fungi</taxon>
        <taxon>Dikarya</taxon>
        <taxon>Basidiomycota</taxon>
        <taxon>Pucciniomycotina</taxon>
        <taxon>Pucciniomycetes</taxon>
        <taxon>Pucciniales</taxon>
        <taxon>Melampsoraceae</taxon>
        <taxon>Melampsora</taxon>
    </lineage>
</organism>
<evidence type="ECO:0000256" key="1">
    <source>
        <dbReference type="SAM" id="MobiDB-lite"/>
    </source>
</evidence>
<keyword evidence="3" id="KW-1185">Reference proteome</keyword>
<evidence type="ECO:0000313" key="3">
    <source>
        <dbReference type="Proteomes" id="UP000001072"/>
    </source>
</evidence>
<feature type="compositionally biased region" description="Basic and acidic residues" evidence="1">
    <location>
        <begin position="156"/>
        <end position="165"/>
    </location>
</feature>
<dbReference type="OrthoDB" id="10588775at2759"/>
<feature type="compositionally biased region" description="Low complexity" evidence="1">
    <location>
        <begin position="179"/>
        <end position="201"/>
    </location>
</feature>
<dbReference type="Proteomes" id="UP000001072">
    <property type="component" value="Unassembled WGS sequence"/>
</dbReference>
<dbReference type="AlphaFoldDB" id="F4RIC4"/>
<feature type="compositionally biased region" description="Low complexity" evidence="1">
    <location>
        <begin position="94"/>
        <end position="111"/>
    </location>
</feature>
<dbReference type="GeneID" id="18931872"/>
<feature type="compositionally biased region" description="Polar residues" evidence="1">
    <location>
        <begin position="76"/>
        <end position="92"/>
    </location>
</feature>
<reference evidence="3" key="1">
    <citation type="journal article" date="2011" name="Proc. Natl. Acad. Sci. U.S.A.">
        <title>Obligate biotrophy features unraveled by the genomic analysis of rust fungi.</title>
        <authorList>
            <person name="Duplessis S."/>
            <person name="Cuomo C.A."/>
            <person name="Lin Y.-C."/>
            <person name="Aerts A."/>
            <person name="Tisserant E."/>
            <person name="Veneault-Fourrey C."/>
            <person name="Joly D.L."/>
            <person name="Hacquard S."/>
            <person name="Amselem J."/>
            <person name="Cantarel B.L."/>
            <person name="Chiu R."/>
            <person name="Coutinho P.M."/>
            <person name="Feau N."/>
            <person name="Field M."/>
            <person name="Frey P."/>
            <person name="Gelhaye E."/>
            <person name="Goldberg J."/>
            <person name="Grabherr M.G."/>
            <person name="Kodira C.D."/>
            <person name="Kohler A."/>
            <person name="Kuees U."/>
            <person name="Lindquist E.A."/>
            <person name="Lucas S.M."/>
            <person name="Mago R."/>
            <person name="Mauceli E."/>
            <person name="Morin E."/>
            <person name="Murat C."/>
            <person name="Pangilinan J.L."/>
            <person name="Park R."/>
            <person name="Pearson M."/>
            <person name="Quesneville H."/>
            <person name="Rouhier N."/>
            <person name="Sakthikumar S."/>
            <person name="Salamov A.A."/>
            <person name="Schmutz J."/>
            <person name="Selles B."/>
            <person name="Shapiro H."/>
            <person name="Tanguay P."/>
            <person name="Tuskan G.A."/>
            <person name="Henrissat B."/>
            <person name="Van de Peer Y."/>
            <person name="Rouze P."/>
            <person name="Ellis J.G."/>
            <person name="Dodds P.N."/>
            <person name="Schein J.E."/>
            <person name="Zhong S."/>
            <person name="Hamelin R.C."/>
            <person name="Grigoriev I.V."/>
            <person name="Szabo L.J."/>
            <person name="Martin F."/>
        </authorList>
    </citation>
    <scope>NUCLEOTIDE SEQUENCE [LARGE SCALE GENOMIC DNA]</scope>
    <source>
        <strain evidence="3">98AG31 / pathotype 3-4-7</strain>
    </source>
</reference>
<accession>F4RIC4</accession>
<dbReference type="InParanoid" id="F4RIC4"/>